<dbReference type="InterPro" id="IPR003439">
    <property type="entry name" value="ABC_transporter-like_ATP-bd"/>
</dbReference>
<dbReference type="Proteomes" id="UP000509346">
    <property type="component" value="Chromosome"/>
</dbReference>
<evidence type="ECO:0000313" key="10">
    <source>
        <dbReference type="Proteomes" id="UP000509346"/>
    </source>
</evidence>
<dbReference type="InterPro" id="IPR027417">
    <property type="entry name" value="P-loop_NTPase"/>
</dbReference>
<dbReference type="InterPro" id="IPR015856">
    <property type="entry name" value="ABC_transpr_CbiO/EcfA_su"/>
</dbReference>
<evidence type="ECO:0000256" key="1">
    <source>
        <dbReference type="ARBA" id="ARBA00004202"/>
    </source>
</evidence>
<dbReference type="OrthoDB" id="18209at2157"/>
<dbReference type="KEGG" id="hpel:HZS54_05595"/>
<evidence type="ECO:0000256" key="5">
    <source>
        <dbReference type="ARBA" id="ARBA00022840"/>
    </source>
</evidence>
<dbReference type="PANTHER" id="PTHR43553">
    <property type="entry name" value="HEAVY METAL TRANSPORTER"/>
    <property type="match status" value="1"/>
</dbReference>
<evidence type="ECO:0000256" key="2">
    <source>
        <dbReference type="ARBA" id="ARBA00005417"/>
    </source>
</evidence>
<dbReference type="GO" id="GO:0005524">
    <property type="term" value="F:ATP binding"/>
    <property type="evidence" value="ECO:0007669"/>
    <property type="project" value="UniProtKB-KW"/>
</dbReference>
<comment type="function">
    <text evidence="7">Probably part of an ABC transporter complex. Responsible for energy coupling to the transport system.</text>
</comment>
<dbReference type="PROSITE" id="PS00211">
    <property type="entry name" value="ABC_TRANSPORTER_1"/>
    <property type="match status" value="1"/>
</dbReference>
<dbReference type="GO" id="GO:0016887">
    <property type="term" value="F:ATP hydrolysis activity"/>
    <property type="evidence" value="ECO:0007669"/>
    <property type="project" value="InterPro"/>
</dbReference>
<accession>A0A7D5P9J2</accession>
<comment type="similarity">
    <text evidence="2">Belongs to the ABC transporter superfamily.</text>
</comment>
<keyword evidence="10" id="KW-1185">Reference proteome</keyword>
<gene>
    <name evidence="9" type="ORF">HZS54_05595</name>
</gene>
<dbReference type="Gene3D" id="3.40.50.300">
    <property type="entry name" value="P-loop containing nucleotide triphosphate hydrolases"/>
    <property type="match status" value="1"/>
</dbReference>
<keyword evidence="6" id="KW-0472">Membrane</keyword>
<evidence type="ECO:0000313" key="9">
    <source>
        <dbReference type="EMBL" id="QLH81145.1"/>
    </source>
</evidence>
<dbReference type="GO" id="GO:0043190">
    <property type="term" value="C:ATP-binding cassette (ABC) transporter complex"/>
    <property type="evidence" value="ECO:0007669"/>
    <property type="project" value="TreeGrafter"/>
</dbReference>
<protein>
    <submittedName>
        <fullName evidence="9">ABC transporter ATP-binding protein</fullName>
    </submittedName>
</protein>
<name>A0A7D5P9J2_9EURY</name>
<proteinExistence type="inferred from homology"/>
<dbReference type="InterPro" id="IPR017871">
    <property type="entry name" value="ABC_transporter-like_CS"/>
</dbReference>
<dbReference type="Pfam" id="PF00005">
    <property type="entry name" value="ABC_tran"/>
    <property type="match status" value="1"/>
</dbReference>
<dbReference type="InterPro" id="IPR050095">
    <property type="entry name" value="ECF_ABC_transporter_ATP-bd"/>
</dbReference>
<keyword evidence="5 9" id="KW-0067">ATP-binding</keyword>
<organism evidence="9 10">
    <name type="scientific">Halosimplex pelagicum</name>
    <dbReference type="NCBI Taxonomy" id="869886"/>
    <lineage>
        <taxon>Archaea</taxon>
        <taxon>Methanobacteriati</taxon>
        <taxon>Methanobacteriota</taxon>
        <taxon>Stenosarchaea group</taxon>
        <taxon>Halobacteria</taxon>
        <taxon>Halobacteriales</taxon>
        <taxon>Haloarculaceae</taxon>
        <taxon>Halosimplex</taxon>
    </lineage>
</organism>
<evidence type="ECO:0000259" key="8">
    <source>
        <dbReference type="PROSITE" id="PS50893"/>
    </source>
</evidence>
<dbReference type="SUPFAM" id="SSF52540">
    <property type="entry name" value="P-loop containing nucleoside triphosphate hydrolases"/>
    <property type="match status" value="1"/>
</dbReference>
<dbReference type="PANTHER" id="PTHR43553:SF24">
    <property type="entry name" value="ENERGY-COUPLING FACTOR TRANSPORTER ATP-BINDING PROTEIN ECFA1"/>
    <property type="match status" value="1"/>
</dbReference>
<keyword evidence="4" id="KW-0547">Nucleotide-binding</keyword>
<dbReference type="EMBL" id="CP058909">
    <property type="protein sequence ID" value="QLH81145.1"/>
    <property type="molecule type" value="Genomic_DNA"/>
</dbReference>
<evidence type="ECO:0000256" key="3">
    <source>
        <dbReference type="ARBA" id="ARBA00022448"/>
    </source>
</evidence>
<evidence type="ECO:0000256" key="7">
    <source>
        <dbReference type="ARBA" id="ARBA00025157"/>
    </source>
</evidence>
<dbReference type="SMART" id="SM00382">
    <property type="entry name" value="AAA"/>
    <property type="match status" value="1"/>
</dbReference>
<dbReference type="GeneID" id="56082042"/>
<evidence type="ECO:0000256" key="6">
    <source>
        <dbReference type="ARBA" id="ARBA00023136"/>
    </source>
</evidence>
<dbReference type="CDD" id="cd03225">
    <property type="entry name" value="ABC_cobalt_CbiO_domain1"/>
    <property type="match status" value="1"/>
</dbReference>
<dbReference type="AlphaFoldDB" id="A0A7D5P9J2"/>
<keyword evidence="3" id="KW-0813">Transport</keyword>
<comment type="subcellular location">
    <subcellularLocation>
        <location evidence="1">Cell membrane</location>
        <topology evidence="1">Peripheral membrane protein</topology>
    </subcellularLocation>
</comment>
<dbReference type="RefSeq" id="WP_179920955.1">
    <property type="nucleotide sequence ID" value="NZ_CP058909.1"/>
</dbReference>
<sequence>MSDEDAGDPNTPAIDATGLRYAYPDGTPAVDGVDVTVERGERVALLGPNGAGKSTLLQLLGGLIDPDEGRVRYFGETTDADAVRDRLSVLTQNPADYLFNPTVREDLAYGPAQQDLPDGEAEARVERVAERLDLTELLSKPPFRLSGGQQRRAALASALTVEPDALLLDEPVSDIDAANRETVLALLDELVAEGVTLVVSTPDTELVPRVADRVVLLDTAGRVAATGSTREILTDTALLTDCDLRPPQVVRLFDGLTDDPPLTVEAARDRLGDDI</sequence>
<dbReference type="GO" id="GO:0042626">
    <property type="term" value="F:ATPase-coupled transmembrane transporter activity"/>
    <property type="evidence" value="ECO:0007669"/>
    <property type="project" value="TreeGrafter"/>
</dbReference>
<evidence type="ECO:0000256" key="4">
    <source>
        <dbReference type="ARBA" id="ARBA00022741"/>
    </source>
</evidence>
<dbReference type="PROSITE" id="PS50893">
    <property type="entry name" value="ABC_TRANSPORTER_2"/>
    <property type="match status" value="1"/>
</dbReference>
<feature type="domain" description="ABC transporter" evidence="8">
    <location>
        <begin position="14"/>
        <end position="245"/>
    </location>
</feature>
<dbReference type="InterPro" id="IPR003593">
    <property type="entry name" value="AAA+_ATPase"/>
</dbReference>
<reference evidence="9 10" key="1">
    <citation type="submission" date="2020-07" db="EMBL/GenBank/DDBJ databases">
        <title>Halosimplex litoreum sp. nov. and Halosimplex rubrum sp. nov., isolated from different salt environments.</title>
        <authorList>
            <person name="Cui H."/>
        </authorList>
    </citation>
    <scope>NUCLEOTIDE SEQUENCE [LARGE SCALE GENOMIC DNA]</scope>
    <source>
        <strain evidence="9 10">R2</strain>
    </source>
</reference>